<name>A0A6C0KCF5_9ZZZZ</name>
<accession>A0A6C0KCF5</accession>
<reference evidence="2" key="1">
    <citation type="journal article" date="2020" name="Nature">
        <title>Giant virus diversity and host interactions through global metagenomics.</title>
        <authorList>
            <person name="Schulz F."/>
            <person name="Roux S."/>
            <person name="Paez-Espino D."/>
            <person name="Jungbluth S."/>
            <person name="Walsh D.A."/>
            <person name="Denef V.J."/>
            <person name="McMahon K.D."/>
            <person name="Konstantinidis K.T."/>
            <person name="Eloe-Fadrosh E.A."/>
            <person name="Kyrpides N.C."/>
            <person name="Woyke T."/>
        </authorList>
    </citation>
    <scope>NUCLEOTIDE SEQUENCE</scope>
    <source>
        <strain evidence="2">GVMAG-S-1102244-55</strain>
    </source>
</reference>
<proteinExistence type="predicted"/>
<sequence length="573" mass="67645">MFSIYYNKNNNTRLFEHLEKTEFQNVQNFVPLYLNYFNLDEKNYNSINLNHKYNISSIVKQHTNNCFKITCLDNSNNKIKIDSFFKFSPLLDPIKFMVGKYKNITKEKLTSLPQLIDNNVHSKVLDKNNSAYVDSFFSYLTSQLLHKGGFSHGLDFYGSFLGIKNDLKLNVYDDLEYLFDSDFFHKQKNKLFDMDDVDEERLLEGDTRNYRKKIVVETEDINLDVQSIDNNFMGEVFKLTLENLEKHNNELKEEYCVINNGEKDNKSEKRTNSTCSSRTSHTSNEEESEESEDSEDSIESCENSQMSDYSSLSEENIYAIIKNFPVQIICLEKMEDTLDSLLDNDESDDECEKLNNNEWASCLFQIIMMLITYQKVFDFTHNDLHTNNIMYQQTDRKFINYKYNNVYYRVPTYGKIYKIIDFGRAIYTFNKKVICSDSYHPKGDAATQYNFEPYFNEKKPRLKPNKSFDLCRLACSLYDFFVDDIENENKIKNPVAKLIIKWTKDDKGRNILYKNNGEERYPDFKLYKMIVRTVHNHIPESELTNSLFSSYKSSKKKIKKGKIINIDKMESMV</sequence>
<dbReference type="EMBL" id="MN740847">
    <property type="protein sequence ID" value="QHU14871.1"/>
    <property type="molecule type" value="Genomic_DNA"/>
</dbReference>
<feature type="compositionally biased region" description="Acidic residues" evidence="1">
    <location>
        <begin position="285"/>
        <end position="299"/>
    </location>
</feature>
<dbReference type="SUPFAM" id="SSF56112">
    <property type="entry name" value="Protein kinase-like (PK-like)"/>
    <property type="match status" value="1"/>
</dbReference>
<feature type="region of interest" description="Disordered" evidence="1">
    <location>
        <begin position="263"/>
        <end position="305"/>
    </location>
</feature>
<dbReference type="AlphaFoldDB" id="A0A6C0KCF5"/>
<organism evidence="2">
    <name type="scientific">viral metagenome</name>
    <dbReference type="NCBI Taxonomy" id="1070528"/>
    <lineage>
        <taxon>unclassified sequences</taxon>
        <taxon>metagenomes</taxon>
        <taxon>organismal metagenomes</taxon>
    </lineage>
</organism>
<dbReference type="Gene3D" id="1.10.510.10">
    <property type="entry name" value="Transferase(Phosphotransferase) domain 1"/>
    <property type="match status" value="1"/>
</dbReference>
<dbReference type="InterPro" id="IPR011009">
    <property type="entry name" value="Kinase-like_dom_sf"/>
</dbReference>
<evidence type="ECO:0000313" key="2">
    <source>
        <dbReference type="EMBL" id="QHU14871.1"/>
    </source>
</evidence>
<evidence type="ECO:0000256" key="1">
    <source>
        <dbReference type="SAM" id="MobiDB-lite"/>
    </source>
</evidence>
<protein>
    <recommendedName>
        <fullName evidence="3">Protein kinase domain-containing protein</fullName>
    </recommendedName>
</protein>
<evidence type="ECO:0008006" key="3">
    <source>
        <dbReference type="Google" id="ProtNLM"/>
    </source>
</evidence>